<keyword evidence="2" id="KW-0963">Cytoplasm</keyword>
<evidence type="ECO:0000313" key="6">
    <source>
        <dbReference type="WBParaSite" id="jg4657"/>
    </source>
</evidence>
<dbReference type="WBParaSite" id="jg4657">
    <property type="protein sequence ID" value="jg4657"/>
    <property type="gene ID" value="jg4657"/>
</dbReference>
<dbReference type="GO" id="GO:0031054">
    <property type="term" value="P:pre-miRNA processing"/>
    <property type="evidence" value="ECO:0007669"/>
    <property type="project" value="TreeGrafter"/>
</dbReference>
<feature type="region of interest" description="Disordered" evidence="3">
    <location>
        <begin position="1"/>
        <end position="67"/>
    </location>
</feature>
<accession>A0A915EBR4</accession>
<dbReference type="InterPro" id="IPR011129">
    <property type="entry name" value="CSD"/>
</dbReference>
<sequence length="198" mass="21662">MNIREERTGDSGGLAAPLAATHQAQGRHRGGRRPRGNNSGNAEASSGECKADQMGENPKAPVKVPTPEDFKRYEGYAGQKWTGVCKWFNVSKGFGFVLPDHEQAKEHEDDVFLHQSALQMPGFRSLGEGEAIQFTVKIGKRGLEADEVTGIDGADIQGHTFDQWAERRTLKLEHPNAVNQLGVPHRKCATTASPQTIF</sequence>
<dbReference type="Pfam" id="PF00313">
    <property type="entry name" value="CSD"/>
    <property type="match status" value="1"/>
</dbReference>
<reference evidence="6" key="1">
    <citation type="submission" date="2022-11" db="UniProtKB">
        <authorList>
            <consortium name="WormBaseParasite"/>
        </authorList>
    </citation>
    <scope>IDENTIFICATION</scope>
</reference>
<dbReference type="GO" id="GO:0003729">
    <property type="term" value="F:mRNA binding"/>
    <property type="evidence" value="ECO:0007669"/>
    <property type="project" value="TreeGrafter"/>
</dbReference>
<dbReference type="SUPFAM" id="SSF50249">
    <property type="entry name" value="Nucleic acid-binding proteins"/>
    <property type="match status" value="1"/>
</dbReference>
<keyword evidence="5" id="KW-1185">Reference proteome</keyword>
<dbReference type="InterPro" id="IPR012340">
    <property type="entry name" value="NA-bd_OB-fold"/>
</dbReference>
<evidence type="ECO:0000256" key="3">
    <source>
        <dbReference type="SAM" id="MobiDB-lite"/>
    </source>
</evidence>
<dbReference type="Gene3D" id="2.40.50.140">
    <property type="entry name" value="Nucleic acid-binding proteins"/>
    <property type="match status" value="1"/>
</dbReference>
<dbReference type="SMART" id="SM00357">
    <property type="entry name" value="CSP"/>
    <property type="match status" value="1"/>
</dbReference>
<comment type="subcellular location">
    <subcellularLocation>
        <location evidence="1">Cytoplasm</location>
    </subcellularLocation>
</comment>
<feature type="compositionally biased region" description="Basic residues" evidence="3">
    <location>
        <begin position="25"/>
        <end position="35"/>
    </location>
</feature>
<dbReference type="Proteomes" id="UP000887574">
    <property type="component" value="Unplaced"/>
</dbReference>
<dbReference type="PANTHER" id="PTHR46109:SF1">
    <property type="entry name" value="PROTEIN LIN-28 HOMOLOG"/>
    <property type="match status" value="1"/>
</dbReference>
<dbReference type="InterPro" id="IPR002059">
    <property type="entry name" value="CSP_DNA-bd"/>
</dbReference>
<dbReference type="PRINTS" id="PR00050">
    <property type="entry name" value="COLDSHOCK"/>
</dbReference>
<dbReference type="GO" id="GO:0005737">
    <property type="term" value="C:cytoplasm"/>
    <property type="evidence" value="ECO:0007669"/>
    <property type="project" value="UniProtKB-SubCell"/>
</dbReference>
<dbReference type="GO" id="GO:0005634">
    <property type="term" value="C:nucleus"/>
    <property type="evidence" value="ECO:0007669"/>
    <property type="project" value="TreeGrafter"/>
</dbReference>
<evidence type="ECO:0000256" key="1">
    <source>
        <dbReference type="ARBA" id="ARBA00004496"/>
    </source>
</evidence>
<dbReference type="PROSITE" id="PS51857">
    <property type="entry name" value="CSD_2"/>
    <property type="match status" value="1"/>
</dbReference>
<dbReference type="InterPro" id="IPR051373">
    <property type="entry name" value="Lin-28_RNA-binding"/>
</dbReference>
<protein>
    <submittedName>
        <fullName evidence="6">CSD domain-containing protein</fullName>
    </submittedName>
</protein>
<name>A0A915EBR4_9BILA</name>
<evidence type="ECO:0000256" key="2">
    <source>
        <dbReference type="ARBA" id="ARBA00022490"/>
    </source>
</evidence>
<feature type="domain" description="CSD" evidence="4">
    <location>
        <begin position="80"/>
        <end position="150"/>
    </location>
</feature>
<proteinExistence type="predicted"/>
<organism evidence="5 6">
    <name type="scientific">Ditylenchus dipsaci</name>
    <dbReference type="NCBI Taxonomy" id="166011"/>
    <lineage>
        <taxon>Eukaryota</taxon>
        <taxon>Metazoa</taxon>
        <taxon>Ecdysozoa</taxon>
        <taxon>Nematoda</taxon>
        <taxon>Chromadorea</taxon>
        <taxon>Rhabditida</taxon>
        <taxon>Tylenchina</taxon>
        <taxon>Tylenchomorpha</taxon>
        <taxon>Sphaerularioidea</taxon>
        <taxon>Anguinidae</taxon>
        <taxon>Anguininae</taxon>
        <taxon>Ditylenchus</taxon>
    </lineage>
</organism>
<evidence type="ECO:0000313" key="5">
    <source>
        <dbReference type="Proteomes" id="UP000887574"/>
    </source>
</evidence>
<dbReference type="AlphaFoldDB" id="A0A915EBR4"/>
<dbReference type="PANTHER" id="PTHR46109">
    <property type="entry name" value="PROTEIN LIN-28"/>
    <property type="match status" value="1"/>
</dbReference>
<evidence type="ECO:0000259" key="4">
    <source>
        <dbReference type="PROSITE" id="PS51857"/>
    </source>
</evidence>
<dbReference type="CDD" id="cd04458">
    <property type="entry name" value="CSP_CDS"/>
    <property type="match status" value="1"/>
</dbReference>